<evidence type="ECO:0000256" key="1">
    <source>
        <dbReference type="SAM" id="MobiDB-lite"/>
    </source>
</evidence>
<sequence>MSSKLTLLAPAALLIGACAVDPATQSFDPGFGEAQKYNMAIQTIDPDPVYTAEDAQPGDNGDKGAAAVKRYRTGNVKAVEMMGTTGGGSGGSSGGSSGPQ</sequence>
<reference evidence="3 4" key="1">
    <citation type="submission" date="2020-08" db="EMBL/GenBank/DDBJ databases">
        <title>Genome sequence of Sphingomonas daechungensis KACC 18115T.</title>
        <authorList>
            <person name="Hyun D.-W."/>
            <person name="Bae J.-W."/>
        </authorList>
    </citation>
    <scope>NUCLEOTIDE SEQUENCE [LARGE SCALE GENOMIC DNA]</scope>
    <source>
        <strain evidence="3 4">KACC 18115</strain>
    </source>
</reference>
<protein>
    <recommendedName>
        <fullName evidence="5">Lipoprotein</fullName>
    </recommendedName>
</protein>
<accession>A0ABX6SZR0</accession>
<feature type="signal peptide" evidence="2">
    <location>
        <begin position="1"/>
        <end position="19"/>
    </location>
</feature>
<organism evidence="3 4">
    <name type="scientific">Sphingomonas daechungensis</name>
    <dbReference type="NCBI Taxonomy" id="1176646"/>
    <lineage>
        <taxon>Bacteria</taxon>
        <taxon>Pseudomonadati</taxon>
        <taxon>Pseudomonadota</taxon>
        <taxon>Alphaproteobacteria</taxon>
        <taxon>Sphingomonadales</taxon>
        <taxon>Sphingomonadaceae</taxon>
        <taxon>Sphingomonas</taxon>
    </lineage>
</organism>
<proteinExistence type="predicted"/>
<dbReference type="EMBL" id="CP060780">
    <property type="protein sequence ID" value="QNP43072.1"/>
    <property type="molecule type" value="Genomic_DNA"/>
</dbReference>
<feature type="region of interest" description="Disordered" evidence="1">
    <location>
        <begin position="79"/>
        <end position="100"/>
    </location>
</feature>
<evidence type="ECO:0000313" key="4">
    <source>
        <dbReference type="Proteomes" id="UP000516134"/>
    </source>
</evidence>
<feature type="chain" id="PRO_5046484026" description="Lipoprotein" evidence="2">
    <location>
        <begin position="20"/>
        <end position="100"/>
    </location>
</feature>
<dbReference type="RefSeq" id="WP_187714502.1">
    <property type="nucleotide sequence ID" value="NZ_BAABJC010000001.1"/>
</dbReference>
<keyword evidence="4" id="KW-1185">Reference proteome</keyword>
<dbReference type="Proteomes" id="UP000516134">
    <property type="component" value="Chromosome"/>
</dbReference>
<evidence type="ECO:0008006" key="5">
    <source>
        <dbReference type="Google" id="ProtNLM"/>
    </source>
</evidence>
<feature type="compositionally biased region" description="Gly residues" evidence="1">
    <location>
        <begin position="84"/>
        <end position="100"/>
    </location>
</feature>
<dbReference type="PROSITE" id="PS51257">
    <property type="entry name" value="PROKAR_LIPOPROTEIN"/>
    <property type="match status" value="1"/>
</dbReference>
<name>A0ABX6SZR0_9SPHN</name>
<evidence type="ECO:0000313" key="3">
    <source>
        <dbReference type="EMBL" id="QNP43072.1"/>
    </source>
</evidence>
<gene>
    <name evidence="3" type="ORF">H9L15_14085</name>
</gene>
<keyword evidence="2" id="KW-0732">Signal</keyword>
<evidence type="ECO:0000256" key="2">
    <source>
        <dbReference type="SAM" id="SignalP"/>
    </source>
</evidence>